<evidence type="ECO:0000259" key="1">
    <source>
        <dbReference type="Pfam" id="PF13847"/>
    </source>
</evidence>
<dbReference type="Pfam" id="PF13847">
    <property type="entry name" value="Methyltransf_31"/>
    <property type="match status" value="1"/>
</dbReference>
<evidence type="ECO:0000313" key="2">
    <source>
        <dbReference type="EMBL" id="GAA4976097.1"/>
    </source>
</evidence>
<dbReference type="InterPro" id="IPR025714">
    <property type="entry name" value="Methyltranfer_dom"/>
</dbReference>
<sequence>MKDYIHKEFPKSCDSDDFFGQVKRTVNGKPVSQEQISMIIDSISNGLKLNKKDVLFDLGCGNGALSVLIFNKISKYHGIDFSEFLIEVAKKNFEKTNFYFQCAEANEYLENEVVNKEYTKGLCYGVFSYFDKKSAKKILKNIHNKYVNIEKFYIGNIPDKDRASNFFYDDIDYAKLLDDNQSSLGIWWSKEDFKSLANDTGWDVKFFNMPDQFYSAHYRFDVVLTKKTIQ</sequence>
<name>A0ABP9HQZ8_9FLAO</name>
<dbReference type="Gene3D" id="3.40.50.150">
    <property type="entry name" value="Vaccinia Virus protein VP39"/>
    <property type="match status" value="1"/>
</dbReference>
<dbReference type="Proteomes" id="UP001501692">
    <property type="component" value="Unassembled WGS sequence"/>
</dbReference>
<accession>A0ABP9HQZ8</accession>
<evidence type="ECO:0000313" key="3">
    <source>
        <dbReference type="Proteomes" id="UP001501692"/>
    </source>
</evidence>
<gene>
    <name evidence="2" type="ORF">GCM10023315_28640</name>
</gene>
<feature type="domain" description="Methyltransferase" evidence="1">
    <location>
        <begin position="50"/>
        <end position="126"/>
    </location>
</feature>
<keyword evidence="3" id="KW-1185">Reference proteome</keyword>
<protein>
    <recommendedName>
        <fullName evidence="1">Methyltransferase domain-containing protein</fullName>
    </recommendedName>
</protein>
<reference evidence="3" key="1">
    <citation type="journal article" date="2019" name="Int. J. Syst. Evol. Microbiol.">
        <title>The Global Catalogue of Microorganisms (GCM) 10K type strain sequencing project: providing services to taxonomists for standard genome sequencing and annotation.</title>
        <authorList>
            <consortium name="The Broad Institute Genomics Platform"/>
            <consortium name="The Broad Institute Genome Sequencing Center for Infectious Disease"/>
            <person name="Wu L."/>
            <person name="Ma J."/>
        </authorList>
    </citation>
    <scope>NUCLEOTIDE SEQUENCE [LARGE SCALE GENOMIC DNA]</scope>
    <source>
        <strain evidence="3">JCM 18287</strain>
    </source>
</reference>
<dbReference type="RefSeq" id="WP_345170105.1">
    <property type="nucleotide sequence ID" value="NZ_BAABJK010000009.1"/>
</dbReference>
<dbReference type="EMBL" id="BAABJK010000009">
    <property type="protein sequence ID" value="GAA4976097.1"/>
    <property type="molecule type" value="Genomic_DNA"/>
</dbReference>
<comment type="caution">
    <text evidence="2">The sequence shown here is derived from an EMBL/GenBank/DDBJ whole genome shotgun (WGS) entry which is preliminary data.</text>
</comment>
<organism evidence="2 3">
    <name type="scientific">Algibacter aquimarinus</name>
    <dbReference type="NCBI Taxonomy" id="1136748"/>
    <lineage>
        <taxon>Bacteria</taxon>
        <taxon>Pseudomonadati</taxon>
        <taxon>Bacteroidota</taxon>
        <taxon>Flavobacteriia</taxon>
        <taxon>Flavobacteriales</taxon>
        <taxon>Flavobacteriaceae</taxon>
        <taxon>Algibacter</taxon>
    </lineage>
</organism>
<dbReference type="SUPFAM" id="SSF53335">
    <property type="entry name" value="S-adenosyl-L-methionine-dependent methyltransferases"/>
    <property type="match status" value="1"/>
</dbReference>
<proteinExistence type="predicted"/>
<dbReference type="InterPro" id="IPR029063">
    <property type="entry name" value="SAM-dependent_MTases_sf"/>
</dbReference>